<keyword evidence="1" id="KW-0472">Membrane</keyword>
<protein>
    <submittedName>
        <fullName evidence="2">Uncharacterized protein</fullName>
    </submittedName>
</protein>
<sequence>MVVLLTKNRMPPCPCSLIISAWCGVVFFSAIFVFDKCILQQYDFVAIFWDCQTLQWNRNESLLV</sequence>
<name>A0A0A9CF16_ARUDO</name>
<keyword evidence="1" id="KW-0812">Transmembrane</keyword>
<feature type="transmembrane region" description="Helical" evidence="1">
    <location>
        <begin position="12"/>
        <end position="34"/>
    </location>
</feature>
<evidence type="ECO:0000256" key="1">
    <source>
        <dbReference type="SAM" id="Phobius"/>
    </source>
</evidence>
<dbReference type="AlphaFoldDB" id="A0A0A9CF16"/>
<accession>A0A0A9CF16</accession>
<dbReference type="EMBL" id="GBRH01222966">
    <property type="protein sequence ID" value="JAD74929.1"/>
    <property type="molecule type" value="Transcribed_RNA"/>
</dbReference>
<reference evidence="2" key="1">
    <citation type="submission" date="2014-09" db="EMBL/GenBank/DDBJ databases">
        <authorList>
            <person name="Magalhaes I.L.F."/>
            <person name="Oliveira U."/>
            <person name="Santos F.R."/>
            <person name="Vidigal T.H.D.A."/>
            <person name="Brescovit A.D."/>
            <person name="Santos A.J."/>
        </authorList>
    </citation>
    <scope>NUCLEOTIDE SEQUENCE</scope>
    <source>
        <tissue evidence="2">Shoot tissue taken approximately 20 cm above the soil surface</tissue>
    </source>
</reference>
<organism evidence="2">
    <name type="scientific">Arundo donax</name>
    <name type="common">Giant reed</name>
    <name type="synonym">Donax arundinaceus</name>
    <dbReference type="NCBI Taxonomy" id="35708"/>
    <lineage>
        <taxon>Eukaryota</taxon>
        <taxon>Viridiplantae</taxon>
        <taxon>Streptophyta</taxon>
        <taxon>Embryophyta</taxon>
        <taxon>Tracheophyta</taxon>
        <taxon>Spermatophyta</taxon>
        <taxon>Magnoliopsida</taxon>
        <taxon>Liliopsida</taxon>
        <taxon>Poales</taxon>
        <taxon>Poaceae</taxon>
        <taxon>PACMAD clade</taxon>
        <taxon>Arundinoideae</taxon>
        <taxon>Arundineae</taxon>
        <taxon>Arundo</taxon>
    </lineage>
</organism>
<reference evidence="2" key="2">
    <citation type="journal article" date="2015" name="Data Brief">
        <title>Shoot transcriptome of the giant reed, Arundo donax.</title>
        <authorList>
            <person name="Barrero R.A."/>
            <person name="Guerrero F.D."/>
            <person name="Moolhuijzen P."/>
            <person name="Goolsby J.A."/>
            <person name="Tidwell J."/>
            <person name="Bellgard S.E."/>
            <person name="Bellgard M.I."/>
        </authorList>
    </citation>
    <scope>NUCLEOTIDE SEQUENCE</scope>
    <source>
        <tissue evidence="2">Shoot tissue taken approximately 20 cm above the soil surface</tissue>
    </source>
</reference>
<proteinExistence type="predicted"/>
<evidence type="ECO:0000313" key="2">
    <source>
        <dbReference type="EMBL" id="JAD74929.1"/>
    </source>
</evidence>
<keyword evidence="1" id="KW-1133">Transmembrane helix</keyword>